<dbReference type="Proteomes" id="UP001200313">
    <property type="component" value="Unassembled WGS sequence"/>
</dbReference>
<evidence type="ECO:0000313" key="2">
    <source>
        <dbReference type="EMBL" id="MCG4529323.1"/>
    </source>
</evidence>
<evidence type="ECO:0000256" key="1">
    <source>
        <dbReference type="SAM" id="MobiDB-lite"/>
    </source>
</evidence>
<gene>
    <name evidence="2" type="ORF">L0P79_20125</name>
</gene>
<dbReference type="EMBL" id="JAKNJB010000119">
    <property type="protein sequence ID" value="MCG4529323.1"/>
    <property type="molecule type" value="Genomic_DNA"/>
</dbReference>
<feature type="non-terminal residue" evidence="2">
    <location>
        <position position="107"/>
    </location>
</feature>
<keyword evidence="3" id="KW-1185">Reference proteome</keyword>
<feature type="compositionally biased region" description="Basic residues" evidence="1">
    <location>
        <begin position="54"/>
        <end position="76"/>
    </location>
</feature>
<evidence type="ECO:0000313" key="3">
    <source>
        <dbReference type="Proteomes" id="UP001200313"/>
    </source>
</evidence>
<accession>A0ABS9MET4</accession>
<sequence length="107" mass="12377">LVSGRLAATDSTHVKANASRASEHLVEMLEEPGAYWERLDSYEEEGLQALEKRTGHRRKKRTKQIKRDSRRSHKRVSRTDPEAGHMKRPGKPEGQYYLSHQTLDTDH</sequence>
<feature type="non-terminal residue" evidence="2">
    <location>
        <position position="1"/>
    </location>
</feature>
<feature type="region of interest" description="Disordered" evidence="1">
    <location>
        <begin position="49"/>
        <end position="107"/>
    </location>
</feature>
<protein>
    <submittedName>
        <fullName evidence="2">IS1182 family transposase</fullName>
    </submittedName>
</protein>
<reference evidence="2 3" key="1">
    <citation type="submission" date="2022-01" db="EMBL/GenBank/DDBJ databases">
        <title>Collection of gut derived symbiotic bacterial strains cultured from healthy donors.</title>
        <authorList>
            <person name="Lin H."/>
            <person name="Kohout C."/>
            <person name="Waligurski E."/>
            <person name="Pamer E.G."/>
        </authorList>
    </citation>
    <scope>NUCLEOTIDE SEQUENCE [LARGE SCALE GENOMIC DNA]</scope>
    <source>
        <strain evidence="2 3">DFI.3.7</strain>
    </source>
</reference>
<feature type="compositionally biased region" description="Polar residues" evidence="1">
    <location>
        <begin position="98"/>
        <end position="107"/>
    </location>
</feature>
<organism evidence="2 3">
    <name type="scientific">Intestinimonas massiliensis</name>
    <name type="common">ex Afouda et al. 2020</name>
    <dbReference type="NCBI Taxonomy" id="1673721"/>
    <lineage>
        <taxon>Bacteria</taxon>
        <taxon>Bacillati</taxon>
        <taxon>Bacillota</taxon>
        <taxon>Clostridia</taxon>
        <taxon>Eubacteriales</taxon>
        <taxon>Intestinimonas</taxon>
    </lineage>
</organism>
<name>A0ABS9MET4_9FIRM</name>
<comment type="caution">
    <text evidence="2">The sequence shown here is derived from an EMBL/GenBank/DDBJ whole genome shotgun (WGS) entry which is preliminary data.</text>
</comment>
<proteinExistence type="predicted"/>